<dbReference type="RefSeq" id="WP_018674089.1">
    <property type="nucleotide sequence ID" value="NZ_JANSGW010000022.1"/>
</dbReference>
<organism evidence="1 2">
    <name type="scientific">Brevibacillus laterosporus</name>
    <name type="common">Bacillus laterosporus</name>
    <dbReference type="NCBI Taxonomy" id="1465"/>
    <lineage>
        <taxon>Bacteria</taxon>
        <taxon>Bacillati</taxon>
        <taxon>Bacillota</taxon>
        <taxon>Bacilli</taxon>
        <taxon>Bacillales</taxon>
        <taxon>Paenibacillaceae</taxon>
        <taxon>Brevibacillus</taxon>
    </lineage>
</organism>
<evidence type="ECO:0000313" key="1">
    <source>
        <dbReference type="EMBL" id="MCZ0808566.1"/>
    </source>
</evidence>
<dbReference type="Proteomes" id="UP001077662">
    <property type="component" value="Unassembled WGS sequence"/>
</dbReference>
<comment type="caution">
    <text evidence="1">The sequence shown here is derived from an EMBL/GenBank/DDBJ whole genome shotgun (WGS) entry which is preliminary data.</text>
</comment>
<dbReference type="EMBL" id="JAPTNE010000022">
    <property type="protein sequence ID" value="MCZ0808566.1"/>
    <property type="molecule type" value="Genomic_DNA"/>
</dbReference>
<dbReference type="GeneID" id="61081521"/>
<evidence type="ECO:0000313" key="2">
    <source>
        <dbReference type="Proteomes" id="UP001077662"/>
    </source>
</evidence>
<sequence>MVKPYMIPVYAYLVKSGEWAIEPVKNAQKILPEAYRLPVAEFLADQVNKK</sequence>
<name>A0AAP3DI24_BRELA</name>
<protein>
    <submittedName>
        <fullName evidence="1">CD1375 family protein</fullName>
    </submittedName>
</protein>
<dbReference type="NCBIfam" id="NF040910">
    <property type="entry name" value="CD1375_fam"/>
    <property type="match status" value="1"/>
</dbReference>
<dbReference type="AlphaFoldDB" id="A0AAP3DI24"/>
<accession>A0AAP3DI24</accession>
<gene>
    <name evidence="1" type="ORF">O0554_16870</name>
</gene>
<proteinExistence type="predicted"/>
<reference evidence="1" key="1">
    <citation type="submission" date="2022-09" db="EMBL/GenBank/DDBJ databases">
        <title>Genome analysis and characterization of larvicidal activity of Brevibacillus strains.</title>
        <authorList>
            <person name="Patrusheva E.V."/>
            <person name="Izotova A.O."/>
            <person name="Toshchakov S.V."/>
            <person name="Sineoky S.P."/>
        </authorList>
    </citation>
    <scope>NUCLEOTIDE SEQUENCE</scope>
    <source>
        <strain evidence="1">VKPM_B-13247</strain>
    </source>
</reference>
<dbReference type="InterPro" id="IPR047907">
    <property type="entry name" value="CD1375-like"/>
</dbReference>